<dbReference type="EMBL" id="CP064789">
    <property type="protein sequence ID" value="QSG10704.1"/>
    <property type="molecule type" value="Genomic_DNA"/>
</dbReference>
<dbReference type="Pfam" id="PF07687">
    <property type="entry name" value="M20_dimer"/>
    <property type="match status" value="1"/>
</dbReference>
<dbReference type="NCBIfam" id="NF006402">
    <property type="entry name" value="PRK08651.1-5"/>
    <property type="match status" value="1"/>
</dbReference>
<dbReference type="RefSeq" id="WP_229125306.1">
    <property type="nucleotide sequence ID" value="NZ_CP064789.1"/>
</dbReference>
<dbReference type="GO" id="GO:0046872">
    <property type="term" value="F:metal ion binding"/>
    <property type="evidence" value="ECO:0007669"/>
    <property type="project" value="UniProtKB-KW"/>
</dbReference>
<organism evidence="7 8">
    <name type="scientific">Halapricum desulfuricans</name>
    <dbReference type="NCBI Taxonomy" id="2841257"/>
    <lineage>
        <taxon>Archaea</taxon>
        <taxon>Methanobacteriati</taxon>
        <taxon>Methanobacteriota</taxon>
        <taxon>Stenosarchaea group</taxon>
        <taxon>Halobacteria</taxon>
        <taxon>Halobacteriales</taxon>
        <taxon>Haloarculaceae</taxon>
        <taxon>Halapricum</taxon>
    </lineage>
</organism>
<evidence type="ECO:0000256" key="3">
    <source>
        <dbReference type="ARBA" id="ARBA00022723"/>
    </source>
</evidence>
<sequence length="359" mass="37460">MTFDPEAFHERAVQTPSHESVAEMRTLLVETLAEEGIDPTVDDAGNVLATRAGNEDGPRLVLNTHIDTVPPHIPYGRDGEVVTGRGSCDAKGPLAALLAAFLAVDPKRGSVTLAITPDEEVHSTGAAALRGRFDADGFIVGEPTGLDVCTAARGRFEGTITITGTSAHAAEPESGDNAIAAAGPILDGVATYDEGRGPGEHEQLGRPSLVPTLIEGGEAPNQIPAVCTVTFDRRSVPPETADGFRSGLSEWLRRRLPEGVDLSVALSDRDTPFLEAFATDPDDPLAETLAAESGGAVRPFGAATEASYFAQEAPTVVFGPGVLADEEGAVAHSDREYVRLPEVHAAAEAVTGTLEAMLR</sequence>
<dbReference type="SUPFAM" id="SSF55031">
    <property type="entry name" value="Bacterial exopeptidase dimerisation domain"/>
    <property type="match status" value="1"/>
</dbReference>
<evidence type="ECO:0000259" key="6">
    <source>
        <dbReference type="Pfam" id="PF07687"/>
    </source>
</evidence>
<dbReference type="Gene3D" id="3.30.70.360">
    <property type="match status" value="1"/>
</dbReference>
<keyword evidence="4" id="KW-0378">Hydrolase</keyword>
<dbReference type="InterPro" id="IPR002933">
    <property type="entry name" value="Peptidase_M20"/>
</dbReference>
<dbReference type="InterPro" id="IPR011650">
    <property type="entry name" value="Peptidase_M20_dimer"/>
</dbReference>
<evidence type="ECO:0000256" key="5">
    <source>
        <dbReference type="ARBA" id="ARBA00022833"/>
    </source>
</evidence>
<dbReference type="GeneID" id="68859795"/>
<gene>
    <name evidence="7" type="primary">argE</name>
    <name evidence="7" type="ORF">HSBGL_0266</name>
</gene>
<dbReference type="AlphaFoldDB" id="A0A897NE58"/>
<reference evidence="7" key="1">
    <citation type="submission" date="2020-11" db="EMBL/GenBank/DDBJ databases">
        <title>Carbohydrate-dependent, anaerobic sulfur respiration: A novel catabolism in halophilic archaea.</title>
        <authorList>
            <person name="Sorokin D.Y."/>
            <person name="Messina E."/>
            <person name="Smedile F."/>
            <person name="La Cono V."/>
            <person name="Hallsworth J.E."/>
            <person name="Yakimov M.M."/>
        </authorList>
    </citation>
    <scope>NUCLEOTIDE SEQUENCE</scope>
    <source>
        <strain evidence="7">HSR-Bgl</strain>
    </source>
</reference>
<comment type="similarity">
    <text evidence="2">Belongs to the peptidase M20A family.</text>
</comment>
<dbReference type="PANTHER" id="PTHR43808">
    <property type="entry name" value="ACETYLORNITHINE DEACETYLASE"/>
    <property type="match status" value="1"/>
</dbReference>
<name>A0A897NE58_9EURY</name>
<dbReference type="InterPro" id="IPR036264">
    <property type="entry name" value="Bact_exopeptidase_dim_dom"/>
</dbReference>
<comment type="cofactor">
    <cofactor evidence="1">
        <name>Zn(2+)</name>
        <dbReference type="ChEBI" id="CHEBI:29105"/>
    </cofactor>
</comment>
<dbReference type="InterPro" id="IPR050072">
    <property type="entry name" value="Peptidase_M20A"/>
</dbReference>
<dbReference type="CDD" id="cd08659">
    <property type="entry name" value="M20_ArgE_DapE-like"/>
    <property type="match status" value="1"/>
</dbReference>
<evidence type="ECO:0000256" key="4">
    <source>
        <dbReference type="ARBA" id="ARBA00022801"/>
    </source>
</evidence>
<evidence type="ECO:0000313" key="8">
    <source>
        <dbReference type="Proteomes" id="UP000663305"/>
    </source>
</evidence>
<feature type="domain" description="Peptidase M20 dimerisation" evidence="6">
    <location>
        <begin position="151"/>
        <end position="259"/>
    </location>
</feature>
<evidence type="ECO:0000256" key="1">
    <source>
        <dbReference type="ARBA" id="ARBA00001947"/>
    </source>
</evidence>
<keyword evidence="3" id="KW-0479">Metal-binding</keyword>
<evidence type="ECO:0000313" key="7">
    <source>
        <dbReference type="EMBL" id="QSG10704.1"/>
    </source>
</evidence>
<evidence type="ECO:0000256" key="2">
    <source>
        <dbReference type="ARBA" id="ARBA00006247"/>
    </source>
</evidence>
<dbReference type="GO" id="GO:0016787">
    <property type="term" value="F:hydrolase activity"/>
    <property type="evidence" value="ECO:0007669"/>
    <property type="project" value="UniProtKB-KW"/>
</dbReference>
<dbReference type="Gene3D" id="3.40.630.10">
    <property type="entry name" value="Zn peptidases"/>
    <property type="match status" value="1"/>
</dbReference>
<keyword evidence="5" id="KW-0862">Zinc</keyword>
<dbReference type="Proteomes" id="UP000663305">
    <property type="component" value="Chromosome"/>
</dbReference>
<proteinExistence type="inferred from homology"/>
<protein>
    <submittedName>
        <fullName evidence="7">Acetylornithine deacetylase/Succinyl-diaminopimelate desuccinylase or related deacylase</fullName>
    </submittedName>
</protein>
<dbReference type="Pfam" id="PF01546">
    <property type="entry name" value="Peptidase_M20"/>
    <property type="match status" value="1"/>
</dbReference>
<dbReference type="SUPFAM" id="SSF53187">
    <property type="entry name" value="Zn-dependent exopeptidases"/>
    <property type="match status" value="1"/>
</dbReference>
<dbReference type="PANTHER" id="PTHR43808:SF8">
    <property type="entry name" value="PEPTIDASE M20 DIMERISATION DOMAIN-CONTAINING PROTEIN"/>
    <property type="match status" value="1"/>
</dbReference>
<accession>A0A897NE58</accession>